<proteinExistence type="predicted"/>
<dbReference type="PANTHER" id="PTHR33495:SF13">
    <property type="entry name" value="ANTI-SIGMA-F FACTOR ANTAGONIST RSFB"/>
    <property type="match status" value="1"/>
</dbReference>
<evidence type="ECO:0000313" key="3">
    <source>
        <dbReference type="Proteomes" id="UP000707731"/>
    </source>
</evidence>
<evidence type="ECO:0000259" key="1">
    <source>
        <dbReference type="PROSITE" id="PS50801"/>
    </source>
</evidence>
<dbReference type="CDD" id="cd07043">
    <property type="entry name" value="STAS_anti-anti-sigma_factors"/>
    <property type="match status" value="1"/>
</dbReference>
<feature type="domain" description="STAS" evidence="1">
    <location>
        <begin position="36"/>
        <end position="133"/>
    </location>
</feature>
<comment type="caution">
    <text evidence="2">The sequence shown here is derived from an EMBL/GenBank/DDBJ whole genome shotgun (WGS) entry which is preliminary data.</text>
</comment>
<keyword evidence="3" id="KW-1185">Reference proteome</keyword>
<dbReference type="PROSITE" id="PS50801">
    <property type="entry name" value="STAS"/>
    <property type="match status" value="1"/>
</dbReference>
<name>A0ABS0D4X6_9NOCA</name>
<gene>
    <name evidence="2" type="ORF">IU449_03085</name>
</gene>
<organism evidence="2 3">
    <name type="scientific">Nocardia higoensis</name>
    <dbReference type="NCBI Taxonomy" id="228599"/>
    <lineage>
        <taxon>Bacteria</taxon>
        <taxon>Bacillati</taxon>
        <taxon>Actinomycetota</taxon>
        <taxon>Actinomycetes</taxon>
        <taxon>Mycobacteriales</taxon>
        <taxon>Nocardiaceae</taxon>
        <taxon>Nocardia</taxon>
    </lineage>
</organism>
<accession>A0ABS0D4X6</accession>
<dbReference type="InterPro" id="IPR002645">
    <property type="entry name" value="STAS_dom"/>
</dbReference>
<reference evidence="2 3" key="1">
    <citation type="submission" date="2020-10" db="EMBL/GenBank/DDBJ databases">
        <title>Identification of Nocardia species via Next-generation sequencing and recognition of intraspecies genetic diversity.</title>
        <authorList>
            <person name="Li P."/>
            <person name="Li P."/>
            <person name="Lu B."/>
        </authorList>
    </citation>
    <scope>NUCLEOTIDE SEQUENCE [LARGE SCALE GENOMIC DNA]</scope>
    <source>
        <strain evidence="2 3">BJ06-0143</strain>
    </source>
</reference>
<dbReference type="Proteomes" id="UP000707731">
    <property type="component" value="Unassembled WGS sequence"/>
</dbReference>
<dbReference type="EMBL" id="JADLQN010000001">
    <property type="protein sequence ID" value="MBF6353542.1"/>
    <property type="molecule type" value="Genomic_DNA"/>
</dbReference>
<dbReference type="RefSeq" id="WP_195000434.1">
    <property type="nucleotide sequence ID" value="NZ_JADLQN010000001.1"/>
</dbReference>
<evidence type="ECO:0000313" key="2">
    <source>
        <dbReference type="EMBL" id="MBF6353542.1"/>
    </source>
</evidence>
<protein>
    <submittedName>
        <fullName evidence="2">STAS domain-containing protein</fullName>
    </submittedName>
</protein>
<dbReference type="Gene3D" id="3.30.750.24">
    <property type="entry name" value="STAS domain"/>
    <property type="match status" value="1"/>
</dbReference>
<sequence>MAVDVTLTIHPRDTEANMPGVLCPCAQFVDRGHRCVVVRIEGELDALAQHRFRQALDNAVHSDCNAVVVDLRATLFLSLRAAAALGEVQAPAARRGVDVRVVTGRPEVERSLELTGVRCRFHRYPSMHDALAL</sequence>
<dbReference type="SUPFAM" id="SSF52091">
    <property type="entry name" value="SpoIIaa-like"/>
    <property type="match status" value="1"/>
</dbReference>
<dbReference type="PANTHER" id="PTHR33495">
    <property type="entry name" value="ANTI-SIGMA FACTOR ANTAGONIST TM_1081-RELATED-RELATED"/>
    <property type="match status" value="1"/>
</dbReference>
<dbReference type="InterPro" id="IPR036513">
    <property type="entry name" value="STAS_dom_sf"/>
</dbReference>
<dbReference type="Pfam" id="PF01740">
    <property type="entry name" value="STAS"/>
    <property type="match status" value="1"/>
</dbReference>